<dbReference type="RefSeq" id="WP_081814661.1">
    <property type="nucleotide sequence ID" value="NZ_ARYJ01000006.1"/>
</dbReference>
<evidence type="ECO:0000313" key="3">
    <source>
        <dbReference type="EMBL" id="KCZ88151.1"/>
    </source>
</evidence>
<dbReference type="AlphaFoldDB" id="A0A059FC81"/>
<dbReference type="Pfam" id="PF00905">
    <property type="entry name" value="Transpeptidase"/>
    <property type="match status" value="1"/>
</dbReference>
<dbReference type="EMBL" id="ARYJ01000006">
    <property type="protein sequence ID" value="KCZ88151.1"/>
    <property type="molecule type" value="Genomic_DNA"/>
</dbReference>
<dbReference type="InterPro" id="IPR001460">
    <property type="entry name" value="PCN-bd_Tpept"/>
</dbReference>
<feature type="chain" id="PRO_5001572745" evidence="1">
    <location>
        <begin position="20"/>
        <end position="279"/>
    </location>
</feature>
<gene>
    <name evidence="3" type="ORF">HJA_11230</name>
</gene>
<sequence length="279" mass="30696">MVRALLWPFLAASACLLVACTLPVSGNAPQSVESSVEKAGVDPSRSAMLIVRLEDGASWSSGGARVDERFVAASTSKIPHTLIAIETGAVSGPDEWFEWDGQARFLPAWNKSQTLADAFRNSTVWIYQTITPRIGSEALHGWLEAFGYGNADTGAPQDVTTYWLRGPLRISAREQVGFLTRLVRRELPLSARTYDLAVPVMLADEGEDWRLYAKTGWYSSDEAQDIGWYVGWLEQRSGAAQDTYVFAFNMDIEAPETDIPKRPEVVREALVEIGALPAP</sequence>
<dbReference type="Gene3D" id="3.40.710.10">
    <property type="entry name" value="DD-peptidase/beta-lactamase superfamily"/>
    <property type="match status" value="1"/>
</dbReference>
<dbReference type="InterPro" id="IPR012338">
    <property type="entry name" value="Beta-lactam/transpept-like"/>
</dbReference>
<dbReference type="PATRIC" id="fig|1280952.3.peg.2245"/>
<dbReference type="GO" id="GO:0008658">
    <property type="term" value="F:penicillin binding"/>
    <property type="evidence" value="ECO:0007669"/>
    <property type="project" value="InterPro"/>
</dbReference>
<protein>
    <submittedName>
        <fullName evidence="3">Putative beta-lactamase</fullName>
    </submittedName>
</protein>
<dbReference type="SUPFAM" id="SSF56601">
    <property type="entry name" value="beta-lactamase/transpeptidase-like"/>
    <property type="match status" value="1"/>
</dbReference>
<feature type="signal peptide" evidence="1">
    <location>
        <begin position="1"/>
        <end position="19"/>
    </location>
</feature>
<dbReference type="STRING" id="1280952.HJA_11230"/>
<dbReference type="PROSITE" id="PS51257">
    <property type="entry name" value="PROKAR_LIPOPROTEIN"/>
    <property type="match status" value="1"/>
</dbReference>
<proteinExistence type="predicted"/>
<dbReference type="NCBIfam" id="NF040784">
    <property type="entry name" value="blaOXA-VL06"/>
    <property type="match status" value="1"/>
</dbReference>
<keyword evidence="1" id="KW-0732">Signal</keyword>
<dbReference type="eggNOG" id="COG2602">
    <property type="taxonomic scope" value="Bacteria"/>
</dbReference>
<dbReference type="Proteomes" id="UP000024816">
    <property type="component" value="Unassembled WGS sequence"/>
</dbReference>
<reference evidence="3 4" key="1">
    <citation type="journal article" date="2014" name="Antonie Van Leeuwenhoek">
        <title>Hyphomonas beringensis sp. nov. and Hyphomonas chukchiensis sp. nov., isolated from surface seawater of the Bering Sea and Chukchi Sea.</title>
        <authorList>
            <person name="Li C."/>
            <person name="Lai Q."/>
            <person name="Li G."/>
            <person name="Dong C."/>
            <person name="Wang J."/>
            <person name="Liao Y."/>
            <person name="Shao Z."/>
        </authorList>
    </citation>
    <scope>NUCLEOTIDE SEQUENCE [LARGE SCALE GENOMIC DNA]</scope>
    <source>
        <strain evidence="3 4">VP2</strain>
    </source>
</reference>
<evidence type="ECO:0000313" key="4">
    <source>
        <dbReference type="Proteomes" id="UP000024816"/>
    </source>
</evidence>
<evidence type="ECO:0000256" key="1">
    <source>
        <dbReference type="SAM" id="SignalP"/>
    </source>
</evidence>
<feature type="domain" description="Penicillin-binding protein transpeptidase" evidence="2">
    <location>
        <begin position="66"/>
        <end position="268"/>
    </location>
</feature>
<name>A0A059FC81_9PROT</name>
<organism evidence="3 4">
    <name type="scientific">Hyphomonas jannaschiana VP2</name>
    <dbReference type="NCBI Taxonomy" id="1280952"/>
    <lineage>
        <taxon>Bacteria</taxon>
        <taxon>Pseudomonadati</taxon>
        <taxon>Pseudomonadota</taxon>
        <taxon>Alphaproteobacteria</taxon>
        <taxon>Hyphomonadales</taxon>
        <taxon>Hyphomonadaceae</taxon>
        <taxon>Hyphomonas</taxon>
    </lineage>
</organism>
<comment type="caution">
    <text evidence="3">The sequence shown here is derived from an EMBL/GenBank/DDBJ whole genome shotgun (WGS) entry which is preliminary data.</text>
</comment>
<keyword evidence="4" id="KW-1185">Reference proteome</keyword>
<accession>A0A059FC81</accession>
<dbReference type="OrthoDB" id="9762883at2"/>
<evidence type="ECO:0000259" key="2">
    <source>
        <dbReference type="Pfam" id="PF00905"/>
    </source>
</evidence>